<dbReference type="RefSeq" id="WP_152647351.1">
    <property type="nucleotide sequence ID" value="NZ_CP059734.1"/>
</dbReference>
<dbReference type="AlphaFoldDB" id="A0AAF0CEA9"/>
<gene>
    <name evidence="1" type="ORF">SG34_032575</name>
</gene>
<sequence>MQSHFPNEVNFIIECHGKIWLHEDESVEKKLSAAERLCHHRQYSLPMMAQIRQWGNHHLVQGNVQENSGLGKTIHYFDKHDDGLTSIPGMKEPPWIITGWEPGLSWWCGTEKTRYSTRP</sequence>
<keyword evidence="2" id="KW-1185">Reference proteome</keyword>
<dbReference type="KEGG" id="tvd:SG34_032575"/>
<proteinExistence type="predicted"/>
<organism evidence="1 2">
    <name type="scientific">Thalassomonas viridans</name>
    <dbReference type="NCBI Taxonomy" id="137584"/>
    <lineage>
        <taxon>Bacteria</taxon>
        <taxon>Pseudomonadati</taxon>
        <taxon>Pseudomonadota</taxon>
        <taxon>Gammaproteobacteria</taxon>
        <taxon>Alteromonadales</taxon>
        <taxon>Colwelliaceae</taxon>
        <taxon>Thalassomonas</taxon>
    </lineage>
</organism>
<dbReference type="Proteomes" id="UP000032352">
    <property type="component" value="Chromosome pTvir"/>
</dbReference>
<reference evidence="1 2" key="1">
    <citation type="journal article" date="2015" name="Genome Announc.">
        <title>Draft Genome Sequences of Marine Isolates of Thalassomonas viridans and Thalassomonas actiniarum.</title>
        <authorList>
            <person name="Olonade I."/>
            <person name="van Zyl L.J."/>
            <person name="Trindade M."/>
        </authorList>
    </citation>
    <scope>NUCLEOTIDE SEQUENCE [LARGE SCALE GENOMIC DNA]</scope>
    <source>
        <strain evidence="1 2">XOM25</strain>
    </source>
</reference>
<protein>
    <submittedName>
        <fullName evidence="1">Uncharacterized protein</fullName>
    </submittedName>
</protein>
<evidence type="ECO:0000313" key="2">
    <source>
        <dbReference type="Proteomes" id="UP000032352"/>
    </source>
</evidence>
<accession>A0AAF0CEA9</accession>
<name>A0AAF0CEA9_9GAMM</name>
<reference evidence="1 2" key="2">
    <citation type="journal article" date="2022" name="Mar. Drugs">
        <title>Bioassay-Guided Fractionation Leads to the Detection of Cholic Acid Generated by the Rare Thalassomonas sp.</title>
        <authorList>
            <person name="Pheiffer F."/>
            <person name="Schneider Y.K."/>
            <person name="Hansen E.H."/>
            <person name="Andersen J.H."/>
            <person name="Isaksson J."/>
            <person name="Busche T."/>
            <person name="R C."/>
            <person name="Kalinowski J."/>
            <person name="Zyl L.V."/>
            <person name="Trindade M."/>
        </authorList>
    </citation>
    <scope>NUCLEOTIDE SEQUENCE [LARGE SCALE GENOMIC DNA]</scope>
    <source>
        <strain evidence="1 2">XOM25</strain>
    </source>
</reference>
<dbReference type="EMBL" id="CP059734">
    <property type="protein sequence ID" value="WDE08654.1"/>
    <property type="molecule type" value="Genomic_DNA"/>
</dbReference>
<evidence type="ECO:0000313" key="1">
    <source>
        <dbReference type="EMBL" id="WDE08654.1"/>
    </source>
</evidence>